<feature type="region of interest" description="Disordered" evidence="4">
    <location>
        <begin position="550"/>
        <end position="605"/>
    </location>
</feature>
<evidence type="ECO:0000256" key="4">
    <source>
        <dbReference type="SAM" id="MobiDB-lite"/>
    </source>
</evidence>
<dbReference type="CDD" id="cd01882">
    <property type="entry name" value="BMS1"/>
    <property type="match status" value="1"/>
</dbReference>
<feature type="compositionally biased region" description="Basic residues" evidence="4">
    <location>
        <begin position="8"/>
        <end position="27"/>
    </location>
</feature>
<evidence type="ECO:0000259" key="5">
    <source>
        <dbReference type="PROSITE" id="PS51714"/>
    </source>
</evidence>
<organism evidence="6 7">
    <name type="scientific">Tegillarca granosa</name>
    <name type="common">Malaysian cockle</name>
    <name type="synonym">Anadara granosa</name>
    <dbReference type="NCBI Taxonomy" id="220873"/>
    <lineage>
        <taxon>Eukaryota</taxon>
        <taxon>Metazoa</taxon>
        <taxon>Spiralia</taxon>
        <taxon>Lophotrochozoa</taxon>
        <taxon>Mollusca</taxon>
        <taxon>Bivalvia</taxon>
        <taxon>Autobranchia</taxon>
        <taxon>Pteriomorphia</taxon>
        <taxon>Arcoida</taxon>
        <taxon>Arcoidea</taxon>
        <taxon>Arcidae</taxon>
        <taxon>Tegillarca</taxon>
    </lineage>
</organism>
<feature type="domain" description="Bms1-type G" evidence="5">
    <location>
        <begin position="63"/>
        <end position="229"/>
    </location>
</feature>
<dbReference type="InterPro" id="IPR030387">
    <property type="entry name" value="G_Bms1/Tsr1_dom"/>
</dbReference>
<dbReference type="Pfam" id="PF08142">
    <property type="entry name" value="AARP2CN"/>
    <property type="match status" value="1"/>
</dbReference>
<proteinExistence type="predicted"/>
<dbReference type="SMART" id="SM00785">
    <property type="entry name" value="AARP2CN"/>
    <property type="match status" value="1"/>
</dbReference>
<keyword evidence="7" id="KW-1185">Reference proteome</keyword>
<dbReference type="InterPro" id="IPR000795">
    <property type="entry name" value="T_Tr_GTP-bd_dom"/>
</dbReference>
<feature type="compositionally biased region" description="Basic and acidic residues" evidence="4">
    <location>
        <begin position="372"/>
        <end position="395"/>
    </location>
</feature>
<comment type="subcellular location">
    <subcellularLocation>
        <location evidence="1">Nucleus</location>
        <location evidence="1">Nucleolus</location>
    </subcellularLocation>
</comment>
<evidence type="ECO:0000256" key="3">
    <source>
        <dbReference type="ARBA" id="ARBA00023242"/>
    </source>
</evidence>
<feature type="non-terminal residue" evidence="6">
    <location>
        <position position="672"/>
    </location>
</feature>
<dbReference type="Proteomes" id="UP001217089">
    <property type="component" value="Unassembled WGS sequence"/>
</dbReference>
<evidence type="ECO:0000313" key="6">
    <source>
        <dbReference type="EMBL" id="KAJ8313478.1"/>
    </source>
</evidence>
<evidence type="ECO:0000256" key="2">
    <source>
        <dbReference type="ARBA" id="ARBA00022517"/>
    </source>
</evidence>
<dbReference type="PROSITE" id="PS51714">
    <property type="entry name" value="G_BMS1"/>
    <property type="match status" value="1"/>
</dbReference>
<dbReference type="InterPro" id="IPR007034">
    <property type="entry name" value="BMS1_TSR1_C"/>
</dbReference>
<name>A0ABQ9F7X9_TEGGR</name>
<dbReference type="InterPro" id="IPR037875">
    <property type="entry name" value="Bms1_N"/>
</dbReference>
<feature type="compositionally biased region" description="Acidic residues" evidence="4">
    <location>
        <begin position="560"/>
        <end position="575"/>
    </location>
</feature>
<feature type="region of interest" description="Disordered" evidence="4">
    <location>
        <begin position="1"/>
        <end position="40"/>
    </location>
</feature>
<dbReference type="Pfam" id="PF04950">
    <property type="entry name" value="RIBIOP_C"/>
    <property type="match status" value="1"/>
</dbReference>
<reference evidence="6 7" key="1">
    <citation type="submission" date="2022-12" db="EMBL/GenBank/DDBJ databases">
        <title>Chromosome-level genome of Tegillarca granosa.</title>
        <authorList>
            <person name="Kim J."/>
        </authorList>
    </citation>
    <scope>NUCLEOTIDE SEQUENCE [LARGE SCALE GENOMIC DNA]</scope>
    <source>
        <strain evidence="6">Teg-2019</strain>
        <tissue evidence="6">Adductor muscle</tissue>
    </source>
</reference>
<evidence type="ECO:0000313" key="7">
    <source>
        <dbReference type="Proteomes" id="UP001217089"/>
    </source>
</evidence>
<sequence>MEGEEQKKKHRMRHAGPKAEKKKAKNKHQQELTDRQRNPKAFSIQHVNKTTKIIQRSQDLKAKKHHIPIVDRTPLEPPPVVVAIVGPPKVGKQKLTNIQGPVTVVSGKHRRLTIIECNNDINAMIDVAKVADLALLLVDASFGFEMETFEFLNICQVHGFPRIMGVLTHLDTFRDNKRIRKTKKRLKHRFWTEVYQGSKLFYLSGMVNGEYQKTEVHNLCRFISVMKFRPLQWRITHPYIVVDRMEDITDPEQIRRSKKCDRNVSLYGYYLPDPCPSPDMEKKRSLNQKERMIYAPMSGVGGIVYDKDAESKPANEFVTSLMSVNNPLDQKMTSSKMTLFSDTAPSVDEKESSRADNKRISNIVPQTINTQDKSKIKEKVTKNKRLDQSKNKDNSDSDSENDSESERDSDSQSDESESEMMETDLGQQEKIFSHSEPSKRFKNKGFLKWKSNLAENANEEKNEDNQDADDELGGLFKVLKHKKDSASTNRYLVNKTDCSKFVVDNIRDWQLEEVQELIKDCFVTGQWDKSEDAAARLQQDDELYGDFEDLETGEVHTGDNEDGSGSDDNDDEDIDDKTTSGDDGERKKTKAEMTATERRNEKKRKMKEMFDSEYDMKGDTEFYDAWKLEAEQQAKLNRAEFENLDDDVRVQYEGFRPGMYVRVEINNMPCEF</sequence>
<dbReference type="PANTHER" id="PTHR12858:SF2">
    <property type="entry name" value="RIBOSOME BIOGENESIS PROTEIN BMS1 HOMOLOG"/>
    <property type="match status" value="1"/>
</dbReference>
<feature type="compositionally biased region" description="Basic and acidic residues" evidence="4">
    <location>
        <begin position="347"/>
        <end position="359"/>
    </location>
</feature>
<feature type="region of interest" description="Disordered" evidence="4">
    <location>
        <begin position="340"/>
        <end position="438"/>
    </location>
</feature>
<dbReference type="PANTHER" id="PTHR12858">
    <property type="entry name" value="RIBOSOME BIOGENESIS PROTEIN"/>
    <property type="match status" value="1"/>
</dbReference>
<dbReference type="Pfam" id="PF00009">
    <property type="entry name" value="GTP_EFTU"/>
    <property type="match status" value="1"/>
</dbReference>
<protein>
    <recommendedName>
        <fullName evidence="5">Bms1-type G domain-containing protein</fullName>
    </recommendedName>
</protein>
<keyword evidence="2" id="KW-0690">Ribosome biogenesis</keyword>
<dbReference type="Gene3D" id="3.40.50.300">
    <property type="entry name" value="P-loop containing nucleotide triphosphate hydrolases"/>
    <property type="match status" value="1"/>
</dbReference>
<evidence type="ECO:0000256" key="1">
    <source>
        <dbReference type="ARBA" id="ARBA00004604"/>
    </source>
</evidence>
<dbReference type="EMBL" id="JARBDR010000345">
    <property type="protein sequence ID" value="KAJ8313478.1"/>
    <property type="molecule type" value="Genomic_DNA"/>
</dbReference>
<gene>
    <name evidence="6" type="ORF">KUTeg_008971</name>
</gene>
<accession>A0ABQ9F7X9</accession>
<comment type="caution">
    <text evidence="6">The sequence shown here is derived from an EMBL/GenBank/DDBJ whole genome shotgun (WGS) entry which is preliminary data.</text>
</comment>
<dbReference type="InterPro" id="IPR012948">
    <property type="entry name" value="AARP2CN"/>
</dbReference>
<dbReference type="InterPro" id="IPR039761">
    <property type="entry name" value="Bms1/Tsr1"/>
</dbReference>
<feature type="compositionally biased region" description="Basic and acidic residues" evidence="4">
    <location>
        <begin position="28"/>
        <end position="37"/>
    </location>
</feature>
<keyword evidence="3" id="KW-0539">Nucleus</keyword>
<dbReference type="InterPro" id="IPR027417">
    <property type="entry name" value="P-loop_NTPase"/>
</dbReference>
<feature type="compositionally biased region" description="Acidic residues" evidence="4">
    <location>
        <begin position="411"/>
        <end position="422"/>
    </location>
</feature>
<feature type="compositionally biased region" description="Basic and acidic residues" evidence="4">
    <location>
        <begin position="576"/>
        <end position="586"/>
    </location>
</feature>
<dbReference type="SUPFAM" id="SSF52540">
    <property type="entry name" value="P-loop containing nucleoside triphosphate hydrolases"/>
    <property type="match status" value="1"/>
</dbReference>